<dbReference type="EMBL" id="JRES01001525">
    <property type="protein sequence ID" value="KNC22242.1"/>
    <property type="molecule type" value="Genomic_DNA"/>
</dbReference>
<dbReference type="InterPro" id="IPR010512">
    <property type="entry name" value="DUF1091"/>
</dbReference>
<keyword evidence="1" id="KW-0812">Transmembrane</keyword>
<sequence length="463" mass="53497">MGNRVRCQEKQITGRNFEDNEIWHMIFYCPSEDPPRACYLGETSALVLLQSRGHLGLQRSQLGRMIPIVTGRCILGDHARRIGLPLTSVEVDKLKMKKILLLIFSEIFLLWQTLEFGLLALPILWTITVPMAQTKSQTKSLAETIVSTISVEFGVGIVLNDIYTENFIKDIVTLLDVHFVTFQGRKAISGFFQYNQVIPNMYMKFTLNFEKPDKTRFEVLDLMIDVCSFLNGTYNRLKIPKLVFTELSKQKGFPKKCPIEANVTYTLENYEFEVPQFPLPNLKFIAAVTLYKSDKKHKVVYIVDIALHDLETEVYLKDILPHIDVHLVQHHGRKLINGNFTFAQTIRKLPLQFALNFEKPDKKQLHAMEFKADACEILKGALNKQTIPKLALKELNKQSRFPQKCPIEKNKTYGLDNFEFNSQHFPLPNLKFQVVFTLFTADSKQKILDVRVKGATRRYRNYI</sequence>
<accession>A0A0L0BQA6</accession>
<keyword evidence="1" id="KW-1133">Transmembrane helix</keyword>
<keyword evidence="1" id="KW-0472">Membrane</keyword>
<dbReference type="Pfam" id="PF06477">
    <property type="entry name" value="DUF1091"/>
    <property type="match status" value="2"/>
</dbReference>
<gene>
    <name evidence="2" type="ORF">FF38_00936</name>
</gene>
<name>A0A0L0BQA6_LUCCU</name>
<evidence type="ECO:0000313" key="2">
    <source>
        <dbReference type="EMBL" id="KNC22242.1"/>
    </source>
</evidence>
<keyword evidence="3" id="KW-1185">Reference proteome</keyword>
<evidence type="ECO:0000256" key="1">
    <source>
        <dbReference type="SAM" id="Phobius"/>
    </source>
</evidence>
<feature type="transmembrane region" description="Helical" evidence="1">
    <location>
        <begin position="99"/>
        <end position="125"/>
    </location>
</feature>
<dbReference type="PANTHER" id="PTHR20898:SF0">
    <property type="entry name" value="DAEDALUS ON 3-RELATED"/>
    <property type="match status" value="1"/>
</dbReference>
<reference evidence="2 3" key="1">
    <citation type="journal article" date="2015" name="Nat. Commun.">
        <title>Lucilia cuprina genome unlocks parasitic fly biology to underpin future interventions.</title>
        <authorList>
            <person name="Anstead C.A."/>
            <person name="Korhonen P.K."/>
            <person name="Young N.D."/>
            <person name="Hall R.S."/>
            <person name="Jex A.R."/>
            <person name="Murali S.C."/>
            <person name="Hughes D.S."/>
            <person name="Lee S.F."/>
            <person name="Perry T."/>
            <person name="Stroehlein A.J."/>
            <person name="Ansell B.R."/>
            <person name="Breugelmans B."/>
            <person name="Hofmann A."/>
            <person name="Qu J."/>
            <person name="Dugan S."/>
            <person name="Lee S.L."/>
            <person name="Chao H."/>
            <person name="Dinh H."/>
            <person name="Han Y."/>
            <person name="Doddapaneni H.V."/>
            <person name="Worley K.C."/>
            <person name="Muzny D.M."/>
            <person name="Ioannidis P."/>
            <person name="Waterhouse R.M."/>
            <person name="Zdobnov E.M."/>
            <person name="James P.J."/>
            <person name="Bagnall N.H."/>
            <person name="Kotze A.C."/>
            <person name="Gibbs R.A."/>
            <person name="Richards S."/>
            <person name="Batterham P."/>
            <person name="Gasser R.B."/>
        </authorList>
    </citation>
    <scope>NUCLEOTIDE SEQUENCE [LARGE SCALE GENOMIC DNA]</scope>
    <source>
        <strain evidence="2 3">LS</strain>
        <tissue evidence="2">Full body</tissue>
    </source>
</reference>
<protein>
    <submittedName>
        <fullName evidence="2">Uncharacterized protein</fullName>
    </submittedName>
</protein>
<dbReference type="AlphaFoldDB" id="A0A0L0BQA6"/>
<comment type="caution">
    <text evidence="2">The sequence shown here is derived from an EMBL/GenBank/DDBJ whole genome shotgun (WGS) entry which is preliminary data.</text>
</comment>
<dbReference type="Proteomes" id="UP000037069">
    <property type="component" value="Unassembled WGS sequence"/>
</dbReference>
<proteinExistence type="predicted"/>
<dbReference type="SMART" id="SM00697">
    <property type="entry name" value="DM8"/>
    <property type="match status" value="2"/>
</dbReference>
<organism evidence="2 3">
    <name type="scientific">Lucilia cuprina</name>
    <name type="common">Green bottle fly</name>
    <name type="synonym">Australian sheep blowfly</name>
    <dbReference type="NCBI Taxonomy" id="7375"/>
    <lineage>
        <taxon>Eukaryota</taxon>
        <taxon>Metazoa</taxon>
        <taxon>Ecdysozoa</taxon>
        <taxon>Arthropoda</taxon>
        <taxon>Hexapoda</taxon>
        <taxon>Insecta</taxon>
        <taxon>Pterygota</taxon>
        <taxon>Neoptera</taxon>
        <taxon>Endopterygota</taxon>
        <taxon>Diptera</taxon>
        <taxon>Brachycera</taxon>
        <taxon>Muscomorpha</taxon>
        <taxon>Oestroidea</taxon>
        <taxon>Calliphoridae</taxon>
        <taxon>Luciliinae</taxon>
        <taxon>Lucilia</taxon>
    </lineage>
</organism>
<dbReference type="PANTHER" id="PTHR20898">
    <property type="entry name" value="DAEDALUS ON 3-RELATED-RELATED"/>
    <property type="match status" value="1"/>
</dbReference>
<evidence type="ECO:0000313" key="3">
    <source>
        <dbReference type="Proteomes" id="UP000037069"/>
    </source>
</evidence>